<dbReference type="Pfam" id="PF00535">
    <property type="entry name" value="Glycos_transf_2"/>
    <property type="match status" value="1"/>
</dbReference>
<evidence type="ECO:0000256" key="1">
    <source>
        <dbReference type="ARBA" id="ARBA00038494"/>
    </source>
</evidence>
<keyword evidence="3" id="KW-0808">Transferase</keyword>
<keyword evidence="4" id="KW-1185">Reference proteome</keyword>
<dbReference type="CDD" id="cd02511">
    <property type="entry name" value="Beta4Glucosyltransferase"/>
    <property type="match status" value="1"/>
</dbReference>
<proteinExistence type="inferred from homology"/>
<gene>
    <name evidence="3" type="ORF">SAMN05421761_108146</name>
</gene>
<dbReference type="PANTHER" id="PTHR43630:SF2">
    <property type="entry name" value="GLYCOSYLTRANSFERASE"/>
    <property type="match status" value="1"/>
</dbReference>
<evidence type="ECO:0000313" key="4">
    <source>
        <dbReference type="Proteomes" id="UP000186026"/>
    </source>
</evidence>
<dbReference type="GO" id="GO:0016740">
    <property type="term" value="F:transferase activity"/>
    <property type="evidence" value="ECO:0007669"/>
    <property type="project" value="UniProtKB-KW"/>
</dbReference>
<dbReference type="EMBL" id="FTOP01000008">
    <property type="protein sequence ID" value="SIS93161.1"/>
    <property type="molecule type" value="Genomic_DNA"/>
</dbReference>
<feature type="domain" description="Glycosyltransferase 2-like" evidence="2">
    <location>
        <begin position="32"/>
        <end position="113"/>
    </location>
</feature>
<dbReference type="PANTHER" id="PTHR43630">
    <property type="entry name" value="POLY-BETA-1,6-N-ACETYL-D-GLUCOSAMINE SYNTHASE"/>
    <property type="match status" value="1"/>
</dbReference>
<dbReference type="Proteomes" id="UP000186026">
    <property type="component" value="Unassembled WGS sequence"/>
</dbReference>
<protein>
    <submittedName>
        <fullName evidence="3">Glycosyltransferase involved in cell wall bisynthesis</fullName>
    </submittedName>
</protein>
<reference evidence="4" key="1">
    <citation type="submission" date="2017-01" db="EMBL/GenBank/DDBJ databases">
        <authorList>
            <person name="Varghese N."/>
            <person name="Submissions S."/>
        </authorList>
    </citation>
    <scope>NUCLEOTIDE SEQUENCE [LARGE SCALE GENOMIC DNA]</scope>
    <source>
        <strain evidence="4">DSM 46698</strain>
    </source>
</reference>
<sequence>MCLPKFFDQRNPIIAYLTNLTIIGEMFQISGLVITYNEEKNIAKCIESLSLVCDEIIIIDSYSKDKTKEIALSLGAKVVEQTFLGDGQQRIFGLQYCKNDWILNLDADERLDLDSYEFIKSQQYLSLPYDAYNFRRKNHLKDQRIDFAGWYPSYTCRFFNQKTAQPATAKVHQSVVAQNMKRTNLHLIHYGWDSFHQIISKYNQYTNWQAEEYLEQNKNIFALSPVIHGIYSFFRCYFLKSGIFNGVDGLTFSLMQAFFSYMKYAKYLKLKKEQPKTDAYSNTELNGKLQFPNLFPKTKVLKPNI</sequence>
<name>A0A1N7N4S3_9BACT</name>
<dbReference type="InterPro" id="IPR001173">
    <property type="entry name" value="Glyco_trans_2-like"/>
</dbReference>
<dbReference type="AlphaFoldDB" id="A0A1N7N4S3"/>
<dbReference type="Gene3D" id="3.90.550.10">
    <property type="entry name" value="Spore Coat Polysaccharide Biosynthesis Protein SpsA, Chain A"/>
    <property type="match status" value="1"/>
</dbReference>
<comment type="similarity">
    <text evidence="1">Belongs to the glycosyltransferase 2 family. WaaE/KdtX subfamily.</text>
</comment>
<dbReference type="STRING" id="529505.SAMN05421761_108146"/>
<evidence type="ECO:0000313" key="3">
    <source>
        <dbReference type="EMBL" id="SIS93161.1"/>
    </source>
</evidence>
<dbReference type="InterPro" id="IPR029044">
    <property type="entry name" value="Nucleotide-diphossugar_trans"/>
</dbReference>
<accession>A0A1N7N4S3</accession>
<evidence type="ECO:0000259" key="2">
    <source>
        <dbReference type="Pfam" id="PF00535"/>
    </source>
</evidence>
<dbReference type="SUPFAM" id="SSF53448">
    <property type="entry name" value="Nucleotide-diphospho-sugar transferases"/>
    <property type="match status" value="1"/>
</dbReference>
<organism evidence="3 4">
    <name type="scientific">Belliella pelovolcani</name>
    <dbReference type="NCBI Taxonomy" id="529505"/>
    <lineage>
        <taxon>Bacteria</taxon>
        <taxon>Pseudomonadati</taxon>
        <taxon>Bacteroidota</taxon>
        <taxon>Cytophagia</taxon>
        <taxon>Cytophagales</taxon>
        <taxon>Cyclobacteriaceae</taxon>
        <taxon>Belliella</taxon>
    </lineage>
</organism>